<sequence>MANKWGASIDFAAKPVTYKVGYDVTWTDTKTWSYSSEVSPYKTVHIGLQDWYHVQEFNLHTDWYDNDGYPIGTTYGTGWAAQWFKPHFYSWET</sequence>
<dbReference type="Proteomes" id="UP001596002">
    <property type="component" value="Unassembled WGS sequence"/>
</dbReference>
<dbReference type="EMBL" id="JBHSHC010000074">
    <property type="protein sequence ID" value="MFC4767583.1"/>
    <property type="molecule type" value="Genomic_DNA"/>
</dbReference>
<dbReference type="RefSeq" id="WP_380025506.1">
    <property type="nucleotide sequence ID" value="NZ_JBHSHC010000074.1"/>
</dbReference>
<reference evidence="2" key="1">
    <citation type="journal article" date="2019" name="Int. J. Syst. Evol. Microbiol.">
        <title>The Global Catalogue of Microorganisms (GCM) 10K type strain sequencing project: providing services to taxonomists for standard genome sequencing and annotation.</title>
        <authorList>
            <consortium name="The Broad Institute Genomics Platform"/>
            <consortium name="The Broad Institute Genome Sequencing Center for Infectious Disease"/>
            <person name="Wu L."/>
            <person name="Ma J."/>
        </authorList>
    </citation>
    <scope>NUCLEOTIDE SEQUENCE [LARGE SCALE GENOMIC DNA]</scope>
    <source>
        <strain evidence="2">WYCCWR 12678</strain>
    </source>
</reference>
<accession>A0ABV9Q0Y2</accession>
<keyword evidence="2" id="KW-1185">Reference proteome</keyword>
<comment type="caution">
    <text evidence="1">The sequence shown here is derived from an EMBL/GenBank/DDBJ whole genome shotgun (WGS) entry which is preliminary data.</text>
</comment>
<name>A0ABV9Q0Y2_9BACL</name>
<proteinExistence type="predicted"/>
<evidence type="ECO:0000313" key="2">
    <source>
        <dbReference type="Proteomes" id="UP001596002"/>
    </source>
</evidence>
<organism evidence="1 2">
    <name type="scientific">Effusibacillus consociatus</name>
    <dbReference type="NCBI Taxonomy" id="1117041"/>
    <lineage>
        <taxon>Bacteria</taxon>
        <taxon>Bacillati</taxon>
        <taxon>Bacillota</taxon>
        <taxon>Bacilli</taxon>
        <taxon>Bacillales</taxon>
        <taxon>Alicyclobacillaceae</taxon>
        <taxon>Effusibacillus</taxon>
    </lineage>
</organism>
<gene>
    <name evidence="1" type="ORF">ACFO8Q_09440</name>
</gene>
<protein>
    <submittedName>
        <fullName evidence="1">Uncharacterized protein</fullName>
    </submittedName>
</protein>
<evidence type="ECO:0000313" key="1">
    <source>
        <dbReference type="EMBL" id="MFC4767583.1"/>
    </source>
</evidence>